<dbReference type="Proteomes" id="UP000565785">
    <property type="component" value="Unassembled WGS sequence"/>
</dbReference>
<dbReference type="OrthoDB" id="546383at2759"/>
<dbReference type="AlphaFoldDB" id="A0A7L1NXF5"/>
<reference evidence="6 7" key="1">
    <citation type="submission" date="2019-09" db="EMBL/GenBank/DDBJ databases">
        <title>Bird 10,000 Genomes (B10K) Project - Family phase.</title>
        <authorList>
            <person name="Zhang G."/>
        </authorList>
    </citation>
    <scope>NUCLEOTIDE SEQUENCE [LARGE SCALE GENOMIC DNA]</scope>
    <source>
        <strain evidence="6">B10K-DU-002-35</strain>
        <tissue evidence="6">Muscle</tissue>
    </source>
</reference>
<dbReference type="InterPro" id="IPR026507">
    <property type="entry name" value="PIRC1/2"/>
</dbReference>
<comment type="subcellular location">
    <subcellularLocation>
        <location evidence="1">Cytoplasm</location>
        <location evidence="1">Cytoskeleton</location>
        <location evidence="1">Cilium axoneme</location>
    </subcellularLocation>
</comment>
<name>A0A7L1NXF5_RHICY</name>
<keyword evidence="4" id="KW-0966">Cell projection</keyword>
<dbReference type="PANTHER" id="PTHR20899:SF1">
    <property type="entry name" value="PIERCER OF MICROTUBULE WALL 1 PROTEIN"/>
    <property type="match status" value="1"/>
</dbReference>
<evidence type="ECO:0000256" key="2">
    <source>
        <dbReference type="ARBA" id="ARBA00022490"/>
    </source>
</evidence>
<feature type="non-terminal residue" evidence="6">
    <location>
        <position position="118"/>
    </location>
</feature>
<evidence type="ECO:0000313" key="7">
    <source>
        <dbReference type="Proteomes" id="UP000565785"/>
    </source>
</evidence>
<evidence type="ECO:0000256" key="1">
    <source>
        <dbReference type="ARBA" id="ARBA00004430"/>
    </source>
</evidence>
<dbReference type="GO" id="GO:0035082">
    <property type="term" value="P:axoneme assembly"/>
    <property type="evidence" value="ECO:0007669"/>
    <property type="project" value="InterPro"/>
</dbReference>
<evidence type="ECO:0000256" key="3">
    <source>
        <dbReference type="ARBA" id="ARBA00023212"/>
    </source>
</evidence>
<keyword evidence="2" id="KW-0963">Cytoplasm</keyword>
<dbReference type="Pfam" id="PF14892">
    <property type="entry name" value="PIRC1_2"/>
    <property type="match status" value="1"/>
</dbReference>
<dbReference type="GO" id="GO:0005879">
    <property type="term" value="C:axonemal microtubule"/>
    <property type="evidence" value="ECO:0007669"/>
    <property type="project" value="InterPro"/>
</dbReference>
<proteinExistence type="inferred from homology"/>
<feature type="non-terminal residue" evidence="6">
    <location>
        <position position="1"/>
    </location>
</feature>
<comment type="caution">
    <text evidence="6">The sequence shown here is derived from an EMBL/GenBank/DDBJ whole genome shotgun (WGS) entry which is preliminary data.</text>
</comment>
<evidence type="ECO:0000256" key="5">
    <source>
        <dbReference type="ARBA" id="ARBA00038014"/>
    </source>
</evidence>
<keyword evidence="3" id="KW-0206">Cytoskeleton</keyword>
<comment type="similarity">
    <text evidence="5">Belongs to the PIERCE1 family.</text>
</comment>
<gene>
    <name evidence="6" type="ORF">RHICYA_R15363</name>
</gene>
<evidence type="ECO:0000313" key="6">
    <source>
        <dbReference type="EMBL" id="NXO03554.1"/>
    </source>
</evidence>
<dbReference type="EMBL" id="VXBP01009424">
    <property type="protein sequence ID" value="NXO03554.1"/>
    <property type="molecule type" value="Genomic_DNA"/>
</dbReference>
<accession>A0A7L1NXF5</accession>
<evidence type="ECO:0000256" key="4">
    <source>
        <dbReference type="ARBA" id="ARBA00023273"/>
    </source>
</evidence>
<organism evidence="6 7">
    <name type="scientific">Rhinopomastus cyanomelas</name>
    <name type="common">Common scimitarbill</name>
    <dbReference type="NCBI Taxonomy" id="113115"/>
    <lineage>
        <taxon>Eukaryota</taxon>
        <taxon>Metazoa</taxon>
        <taxon>Chordata</taxon>
        <taxon>Craniata</taxon>
        <taxon>Vertebrata</taxon>
        <taxon>Euteleostomi</taxon>
        <taxon>Archelosauria</taxon>
        <taxon>Archosauria</taxon>
        <taxon>Dinosauria</taxon>
        <taxon>Saurischia</taxon>
        <taxon>Theropoda</taxon>
        <taxon>Coelurosauria</taxon>
        <taxon>Aves</taxon>
        <taxon>Neognathae</taxon>
        <taxon>Neoaves</taxon>
        <taxon>Telluraves</taxon>
        <taxon>Coraciimorphae</taxon>
        <taxon>Bucerotiformes</taxon>
        <taxon>Rhinopomastidae</taxon>
        <taxon>Rhinopomastus</taxon>
    </lineage>
</organism>
<keyword evidence="7" id="KW-1185">Reference proteome</keyword>
<sequence length="118" mass="13542">TSDQSRTSEWYRTRPGLPKRFQHPGCFRGYGQPQPHPLYRTSNQEYGRIAPTVHDVPTSYHTVPHSLSNTLERCGMYRDNGLNTALDKSYVTGPANFITAYDHFNFHPSYNPNCPSYC</sequence>
<dbReference type="PANTHER" id="PTHR20899">
    <property type="entry name" value="PIERCE HOMOLOG"/>
    <property type="match status" value="1"/>
</dbReference>
<protein>
    <submittedName>
        <fullName evidence="6">CI116 protein</fullName>
    </submittedName>
</protein>